<keyword evidence="4 10" id="KW-0679">Respiratory chain</keyword>
<sequence length="181" mass="20858">MFRSKAIPQCFLLARGLSSRHTPGDLPVPSHPDAKKKTVDSILGVQDEKEKRFVEVRHESAAEAASISGVPLEHLAGRTVRIYRPARGTSQADFGRSTDVWKIEFDTRERWENPLMGWASNGDPQSNTSMMLTFASREDAIHFAEKNNWQWEVEKEQLREIRPKSYSWNYAWNNRKRVSTK</sequence>
<evidence type="ECO:0000256" key="1">
    <source>
        <dbReference type="ARBA" id="ARBA00005882"/>
    </source>
</evidence>
<reference evidence="11" key="1">
    <citation type="submission" date="2023-06" db="EMBL/GenBank/DDBJ databases">
        <authorList>
            <person name="Delattre M."/>
        </authorList>
    </citation>
    <scope>NUCLEOTIDE SEQUENCE</scope>
    <source>
        <strain evidence="11">AF72</strain>
    </source>
</reference>
<keyword evidence="9 10" id="KW-0472">Membrane</keyword>
<dbReference type="EMBL" id="CATQJA010001783">
    <property type="protein sequence ID" value="CAJ0568646.1"/>
    <property type="molecule type" value="Genomic_DNA"/>
</dbReference>
<keyword evidence="7 10" id="KW-0249">Electron transport</keyword>
<proteinExistence type="inferred from homology"/>
<dbReference type="PANTHER" id="PTHR12219">
    <property type="entry name" value="NADH-UBIQUINONE OXIDOREDUCTASE"/>
    <property type="match status" value="1"/>
</dbReference>
<keyword evidence="3 10" id="KW-0813">Transport</keyword>
<comment type="subcellular location">
    <subcellularLocation>
        <location evidence="10">Mitochondrion inner membrane</location>
        <topology evidence="10">Peripheral membrane protein</topology>
        <orientation evidence="10">Matrix side</orientation>
    </subcellularLocation>
</comment>
<evidence type="ECO:0000313" key="11">
    <source>
        <dbReference type="EMBL" id="CAJ0568646.1"/>
    </source>
</evidence>
<keyword evidence="12" id="KW-1185">Reference proteome</keyword>
<dbReference type="InterPro" id="IPR006885">
    <property type="entry name" value="NADH_UbQ_FeS_4_mit-like"/>
</dbReference>
<keyword evidence="5 10" id="KW-0999">Mitochondrion inner membrane</keyword>
<evidence type="ECO:0000256" key="2">
    <source>
        <dbReference type="ARBA" id="ARBA00015796"/>
    </source>
</evidence>
<dbReference type="PANTHER" id="PTHR12219:SF8">
    <property type="entry name" value="NADH DEHYDROGENASE [UBIQUINONE] IRON-SULFUR PROTEIN 4, MITOCHONDRIAL"/>
    <property type="match status" value="1"/>
</dbReference>
<protein>
    <recommendedName>
        <fullName evidence="2 10">NADH dehydrogenase [ubiquinone] iron-sulfur protein 4, mitochondrial</fullName>
    </recommendedName>
</protein>
<dbReference type="GO" id="GO:0005743">
    <property type="term" value="C:mitochondrial inner membrane"/>
    <property type="evidence" value="ECO:0007669"/>
    <property type="project" value="UniProtKB-SubCell"/>
</dbReference>
<evidence type="ECO:0000256" key="5">
    <source>
        <dbReference type="ARBA" id="ARBA00022792"/>
    </source>
</evidence>
<evidence type="ECO:0000256" key="9">
    <source>
        <dbReference type="ARBA" id="ARBA00023136"/>
    </source>
</evidence>
<evidence type="ECO:0000256" key="7">
    <source>
        <dbReference type="ARBA" id="ARBA00022982"/>
    </source>
</evidence>
<evidence type="ECO:0000256" key="3">
    <source>
        <dbReference type="ARBA" id="ARBA00022448"/>
    </source>
</evidence>
<name>A0AA36FV42_9BILA</name>
<evidence type="ECO:0000256" key="4">
    <source>
        <dbReference type="ARBA" id="ARBA00022660"/>
    </source>
</evidence>
<dbReference type="AlphaFoldDB" id="A0AA36FV42"/>
<evidence type="ECO:0000256" key="8">
    <source>
        <dbReference type="ARBA" id="ARBA00023128"/>
    </source>
</evidence>
<evidence type="ECO:0000256" key="6">
    <source>
        <dbReference type="ARBA" id="ARBA00022946"/>
    </source>
</evidence>
<gene>
    <name evidence="11" type="ORF">MSPICULIGERA_LOCUS7161</name>
</gene>
<comment type="function">
    <text evidence="10">Accessory subunit of the mitochondrial membrane respiratory chain NADH dehydrogenase (Complex I), that is believed not to be involved in catalysis. Complex I functions in the transfer of electrons from NADH to the respiratory chain. The immediate electron acceptor for the enzyme is believed to be ubiquinone.</text>
</comment>
<comment type="caution">
    <text evidence="11">The sequence shown here is derived from an EMBL/GenBank/DDBJ whole genome shotgun (WGS) entry which is preliminary data.</text>
</comment>
<evidence type="ECO:0000256" key="10">
    <source>
        <dbReference type="RuleBase" id="RU367010"/>
    </source>
</evidence>
<dbReference type="Gene3D" id="3.30.160.190">
    <property type="entry name" value="atu1810 like domain"/>
    <property type="match status" value="1"/>
</dbReference>
<dbReference type="GO" id="GO:0022900">
    <property type="term" value="P:electron transport chain"/>
    <property type="evidence" value="ECO:0007669"/>
    <property type="project" value="InterPro"/>
</dbReference>
<dbReference type="Proteomes" id="UP001177023">
    <property type="component" value="Unassembled WGS sequence"/>
</dbReference>
<accession>A0AA36FV42</accession>
<dbReference type="InterPro" id="IPR038532">
    <property type="entry name" value="NDUFS4-like_sf"/>
</dbReference>
<keyword evidence="6 10" id="KW-0809">Transit peptide</keyword>
<keyword evidence="8 10" id="KW-0496">Mitochondrion</keyword>
<organism evidence="11 12">
    <name type="scientific">Mesorhabditis spiculigera</name>
    <dbReference type="NCBI Taxonomy" id="96644"/>
    <lineage>
        <taxon>Eukaryota</taxon>
        <taxon>Metazoa</taxon>
        <taxon>Ecdysozoa</taxon>
        <taxon>Nematoda</taxon>
        <taxon>Chromadorea</taxon>
        <taxon>Rhabditida</taxon>
        <taxon>Rhabditina</taxon>
        <taxon>Rhabditomorpha</taxon>
        <taxon>Rhabditoidea</taxon>
        <taxon>Rhabditidae</taxon>
        <taxon>Mesorhabditinae</taxon>
        <taxon>Mesorhabditis</taxon>
    </lineage>
</organism>
<comment type="similarity">
    <text evidence="1 10">Belongs to the complex I NDUFS4 subunit family.</text>
</comment>
<feature type="non-terminal residue" evidence="11">
    <location>
        <position position="1"/>
    </location>
</feature>
<dbReference type="Pfam" id="PF04800">
    <property type="entry name" value="NDUS4"/>
    <property type="match status" value="1"/>
</dbReference>
<evidence type="ECO:0000313" key="12">
    <source>
        <dbReference type="Proteomes" id="UP001177023"/>
    </source>
</evidence>